<organism evidence="1">
    <name type="scientific">Oryza brachyantha</name>
    <name type="common">malo sina</name>
    <dbReference type="NCBI Taxonomy" id="4533"/>
    <lineage>
        <taxon>Eukaryota</taxon>
        <taxon>Viridiplantae</taxon>
        <taxon>Streptophyta</taxon>
        <taxon>Embryophyta</taxon>
        <taxon>Tracheophyta</taxon>
        <taxon>Spermatophyta</taxon>
        <taxon>Magnoliopsida</taxon>
        <taxon>Liliopsida</taxon>
        <taxon>Poales</taxon>
        <taxon>Poaceae</taxon>
        <taxon>BOP clade</taxon>
        <taxon>Oryzoideae</taxon>
        <taxon>Oryzeae</taxon>
        <taxon>Oryzinae</taxon>
        <taxon>Oryza</taxon>
    </lineage>
</organism>
<keyword evidence="2" id="KW-1185">Reference proteome</keyword>
<reference evidence="1" key="1">
    <citation type="journal article" date="2013" name="Nat. Commun.">
        <title>Whole-genome sequencing of Oryza brachyantha reveals mechanisms underlying Oryza genome evolution.</title>
        <authorList>
            <person name="Chen J."/>
            <person name="Huang Q."/>
            <person name="Gao D."/>
            <person name="Wang J."/>
            <person name="Lang Y."/>
            <person name="Liu T."/>
            <person name="Li B."/>
            <person name="Bai Z."/>
            <person name="Luis Goicoechea J."/>
            <person name="Liang C."/>
            <person name="Chen C."/>
            <person name="Zhang W."/>
            <person name="Sun S."/>
            <person name="Liao Y."/>
            <person name="Zhang X."/>
            <person name="Yang L."/>
            <person name="Song C."/>
            <person name="Wang M."/>
            <person name="Shi J."/>
            <person name="Liu G."/>
            <person name="Liu J."/>
            <person name="Zhou H."/>
            <person name="Zhou W."/>
            <person name="Yu Q."/>
            <person name="An N."/>
            <person name="Chen Y."/>
            <person name="Cai Q."/>
            <person name="Wang B."/>
            <person name="Liu B."/>
            <person name="Min J."/>
            <person name="Huang Y."/>
            <person name="Wu H."/>
            <person name="Li Z."/>
            <person name="Zhang Y."/>
            <person name="Yin Y."/>
            <person name="Song W."/>
            <person name="Jiang J."/>
            <person name="Jackson S.A."/>
            <person name="Wing R.A."/>
            <person name="Wang J."/>
            <person name="Chen M."/>
        </authorList>
    </citation>
    <scope>NUCLEOTIDE SEQUENCE [LARGE SCALE GENOMIC DNA]</scope>
    <source>
        <strain evidence="1">cv. IRGC 101232</strain>
    </source>
</reference>
<dbReference type="Gene3D" id="1.10.10.60">
    <property type="entry name" value="Homeodomain-like"/>
    <property type="match status" value="1"/>
</dbReference>
<accession>J3KZB1</accession>
<name>J3KZB1_ORYBR</name>
<sequence length="142" mass="16565">MTMKLEEKKCRVTVCPDINAAMKLLLERGKQFDFVVMSVESICSLSHDEKKFICEGVGLRLVALMAEEDNFYRLTPILNASMLSRHDEPVPTDILKVMKLWMDPSSDMELTRENVSSHLQKYRTKINHIRIYKENQYEEVPI</sequence>
<evidence type="ECO:0000313" key="2">
    <source>
        <dbReference type="Proteomes" id="UP000006038"/>
    </source>
</evidence>
<dbReference type="Proteomes" id="UP000006038">
    <property type="component" value="Chromosome 1"/>
</dbReference>
<proteinExistence type="predicted"/>
<dbReference type="EnsemblPlants" id="OB01G23170.1">
    <property type="protein sequence ID" value="OB01G23170.1"/>
    <property type="gene ID" value="OB01G23170"/>
</dbReference>
<protein>
    <submittedName>
        <fullName evidence="1">Uncharacterized protein</fullName>
    </submittedName>
</protein>
<dbReference type="Gramene" id="OB01G23170.1">
    <property type="protein sequence ID" value="OB01G23170.1"/>
    <property type="gene ID" value="OB01G23170"/>
</dbReference>
<reference evidence="1" key="2">
    <citation type="submission" date="2013-04" db="UniProtKB">
        <authorList>
            <consortium name="EnsemblPlants"/>
        </authorList>
    </citation>
    <scope>IDENTIFICATION</scope>
</reference>
<dbReference type="HOGENOM" id="CLU_1818810_0_0_1"/>
<dbReference type="AlphaFoldDB" id="J3KZB1"/>
<evidence type="ECO:0000313" key="1">
    <source>
        <dbReference type="EnsemblPlants" id="OB01G23170.1"/>
    </source>
</evidence>